<evidence type="ECO:0000256" key="1">
    <source>
        <dbReference type="ARBA" id="ARBA00008874"/>
    </source>
</evidence>
<dbReference type="EMBL" id="LUCM01009298">
    <property type="protein sequence ID" value="KAA0187193.1"/>
    <property type="molecule type" value="Genomic_DNA"/>
</dbReference>
<feature type="compositionally biased region" description="Acidic residues" evidence="5">
    <location>
        <begin position="297"/>
        <end position="308"/>
    </location>
</feature>
<dbReference type="PANTHER" id="PTHR45832:SF22">
    <property type="entry name" value="SERINE_THREONINE-PROTEIN KINASE SAMKA-RELATED"/>
    <property type="match status" value="1"/>
</dbReference>
<keyword evidence="4" id="KW-0067">ATP-binding</keyword>
<feature type="compositionally biased region" description="Polar residues" evidence="5">
    <location>
        <begin position="340"/>
        <end position="355"/>
    </location>
</feature>
<dbReference type="AlphaFoldDB" id="A0A8E0RP91"/>
<evidence type="ECO:0000259" key="6">
    <source>
        <dbReference type="PROSITE" id="PS50011"/>
    </source>
</evidence>
<evidence type="ECO:0000313" key="8">
    <source>
        <dbReference type="Proteomes" id="UP000728185"/>
    </source>
</evidence>
<evidence type="ECO:0000256" key="3">
    <source>
        <dbReference type="ARBA" id="ARBA00022741"/>
    </source>
</evidence>
<dbReference type="SUPFAM" id="SSF56112">
    <property type="entry name" value="Protein kinase-like (PK-like)"/>
    <property type="match status" value="1"/>
</dbReference>
<dbReference type="PANTHER" id="PTHR45832">
    <property type="entry name" value="SERINE/THREONINE-PROTEIN KINASE SAMKA-RELATED-RELATED"/>
    <property type="match status" value="1"/>
</dbReference>
<feature type="compositionally biased region" description="Polar residues" evidence="5">
    <location>
        <begin position="433"/>
        <end position="445"/>
    </location>
</feature>
<proteinExistence type="inferred from homology"/>
<evidence type="ECO:0000256" key="2">
    <source>
        <dbReference type="ARBA" id="ARBA00012513"/>
    </source>
</evidence>
<sequence length="550" mass="57914">MGDTALGTAMINPAFAHSTAGSSGSGRGSSCTNNSSQGVNCSNNAVACELISNRNNNCYGRRTRTGGAIYLGGTGSIHPFLGGQESESTSPESSPAFGALDCSDMTHYGSGSVILTNTGTLNNGHFISQGRFLRVQEKECVVTKCHNVQTTGSVPILPRTCGVSLSELSSDRSSGCSLSCSGISGNVRLAALPASASRMSNPLSSSLSNGNSPLGCAPLLLPHASPWTGFACHCHPTFVPPPPVPPHASSIRSKDPENGSSVTASEIQDATTGGSGEAGTLRQTSVPADALSRYKDDDEEEEEQENEENPNYTDLSSPASPIAIPAHQIGLEILSGSLSNSMTASKESESNTIKDLSSPSPGPNSPLPGDQEPVTPIPSEQQIKIGSAAISVKKSTVPPPVPEKPQSLAQHTFRPQQLTTTADPTADALHHQTVPQPIPSKTSPLGNWPHEQKDTNATVKLPMKENSANSQNQTANAAPRRRNGNHRLTDQQVHERLKVIVSKGNPHDKYRLVEKIRQGAFGVVYSGYDLTTRQLVAIKQMNLAQQPKKN</sequence>
<dbReference type="Gene3D" id="3.30.200.20">
    <property type="entry name" value="Phosphorylase Kinase, domain 1"/>
    <property type="match status" value="1"/>
</dbReference>
<feature type="region of interest" description="Disordered" evidence="5">
    <location>
        <begin position="243"/>
        <end position="320"/>
    </location>
</feature>
<keyword evidence="8" id="KW-1185">Reference proteome</keyword>
<evidence type="ECO:0000256" key="5">
    <source>
        <dbReference type="SAM" id="MobiDB-lite"/>
    </source>
</evidence>
<dbReference type="InterPro" id="IPR000719">
    <property type="entry name" value="Prot_kinase_dom"/>
</dbReference>
<protein>
    <recommendedName>
        <fullName evidence="2">non-specific serine/threonine protein kinase</fullName>
        <ecNumber evidence="2">2.7.11.1</ecNumber>
    </recommendedName>
</protein>
<accession>A0A8E0RP91</accession>
<feature type="region of interest" description="Disordered" evidence="5">
    <location>
        <begin position="340"/>
        <end position="413"/>
    </location>
</feature>
<dbReference type="PROSITE" id="PS50011">
    <property type="entry name" value="PROTEIN_KINASE_DOM"/>
    <property type="match status" value="1"/>
</dbReference>
<keyword evidence="7" id="KW-0418">Kinase</keyword>
<feature type="region of interest" description="Disordered" evidence="5">
    <location>
        <begin position="432"/>
        <end position="453"/>
    </location>
</feature>
<keyword evidence="3" id="KW-0547">Nucleotide-binding</keyword>
<dbReference type="GO" id="GO:0005524">
    <property type="term" value="F:ATP binding"/>
    <property type="evidence" value="ECO:0007669"/>
    <property type="project" value="UniProtKB-KW"/>
</dbReference>
<feature type="region of interest" description="Disordered" evidence="5">
    <location>
        <begin position="465"/>
        <end position="492"/>
    </location>
</feature>
<gene>
    <name evidence="7" type="ORF">FBUS_07579</name>
</gene>
<feature type="compositionally biased region" description="Low complexity" evidence="5">
    <location>
        <begin position="466"/>
        <end position="478"/>
    </location>
</feature>
<dbReference type="EC" id="2.7.11.1" evidence="2"/>
<evidence type="ECO:0000256" key="4">
    <source>
        <dbReference type="ARBA" id="ARBA00022840"/>
    </source>
</evidence>
<dbReference type="OrthoDB" id="6286998at2759"/>
<dbReference type="InterPro" id="IPR011009">
    <property type="entry name" value="Kinase-like_dom_sf"/>
</dbReference>
<reference evidence="7" key="1">
    <citation type="submission" date="2019-05" db="EMBL/GenBank/DDBJ databases">
        <title>Annotation for the trematode Fasciolopsis buski.</title>
        <authorList>
            <person name="Choi Y.-J."/>
        </authorList>
    </citation>
    <scope>NUCLEOTIDE SEQUENCE</scope>
    <source>
        <strain evidence="7">HT</strain>
        <tissue evidence="7">Whole worm</tissue>
    </source>
</reference>
<dbReference type="GO" id="GO:0004674">
    <property type="term" value="F:protein serine/threonine kinase activity"/>
    <property type="evidence" value="ECO:0007669"/>
    <property type="project" value="UniProtKB-EC"/>
</dbReference>
<comment type="similarity">
    <text evidence="1">Belongs to the protein kinase superfamily. STE Ser/Thr protein kinase family. STE20 subfamily.</text>
</comment>
<keyword evidence="7" id="KW-0808">Transferase</keyword>
<name>A0A8E0RP91_9TREM</name>
<dbReference type="Proteomes" id="UP000728185">
    <property type="component" value="Unassembled WGS sequence"/>
</dbReference>
<feature type="compositionally biased region" description="Polar residues" evidence="5">
    <location>
        <begin position="258"/>
        <end position="272"/>
    </location>
</feature>
<feature type="domain" description="Protein kinase" evidence="6">
    <location>
        <begin position="510"/>
        <end position="550"/>
    </location>
</feature>
<evidence type="ECO:0000313" key="7">
    <source>
        <dbReference type="EMBL" id="KAA0187193.1"/>
    </source>
</evidence>
<organism evidence="7 8">
    <name type="scientific">Fasciolopsis buskii</name>
    <dbReference type="NCBI Taxonomy" id="27845"/>
    <lineage>
        <taxon>Eukaryota</taxon>
        <taxon>Metazoa</taxon>
        <taxon>Spiralia</taxon>
        <taxon>Lophotrochozoa</taxon>
        <taxon>Platyhelminthes</taxon>
        <taxon>Trematoda</taxon>
        <taxon>Digenea</taxon>
        <taxon>Plagiorchiida</taxon>
        <taxon>Echinostomata</taxon>
        <taxon>Echinostomatoidea</taxon>
        <taxon>Fasciolidae</taxon>
        <taxon>Fasciolopsis</taxon>
    </lineage>
</organism>
<dbReference type="InterPro" id="IPR051931">
    <property type="entry name" value="PAK3-like"/>
</dbReference>
<comment type="caution">
    <text evidence="7">The sequence shown here is derived from an EMBL/GenBank/DDBJ whole genome shotgun (WGS) entry which is preliminary data.</text>
</comment>